<evidence type="ECO:0000256" key="5">
    <source>
        <dbReference type="ARBA" id="ARBA00022729"/>
    </source>
</evidence>
<dbReference type="EMBL" id="GALI01000012">
    <property type="protein sequence ID" value="JAA98064.1"/>
    <property type="molecule type" value="mRNA"/>
</dbReference>
<sequence length="102" mass="11198">MQTQCIVLQLLVLVALCSCGGILKENYFQKGADYLASHIPIPIVKDVVKGAAKQLIHKIAKNQQLCMGVDLVQWCNKTCLATENKEGFCHGTKCKCGIKVSY</sequence>
<evidence type="ECO:0000256" key="7">
    <source>
        <dbReference type="PROSITE-ProRule" id="PRU01209"/>
    </source>
</evidence>
<keyword evidence="3" id="KW-0964">Secreted</keyword>
<reference evidence="10" key="1">
    <citation type="journal article" date="2013" name="Toxins">
        <title>Evolution stings: the origin and diversification of scorpion toxin peptide scaffolds.</title>
        <authorList>
            <person name="Sunagar K."/>
            <person name="Undheim E.A."/>
            <person name="Chan A.H."/>
            <person name="Koludarov I."/>
            <person name="Munoz-Gomez S.A."/>
            <person name="Antunes A."/>
            <person name="Fry B.G."/>
        </authorList>
    </citation>
    <scope>NUCLEOTIDE SEQUENCE</scope>
    <source>
        <tissue evidence="10">Telson venom gland</tissue>
    </source>
</reference>
<accession>T1DEJ8</accession>
<keyword evidence="4 7" id="KW-0800">Toxin</keyword>
<dbReference type="Pfam" id="PF14866">
    <property type="entry name" value="Scorpion_toxin_alpha-beta"/>
    <property type="match status" value="1"/>
</dbReference>
<dbReference type="AlphaFoldDB" id="T1DEJ8"/>
<organism evidence="10">
    <name type="scientific">Urodacus manicatus</name>
    <name type="common">Black rock scorpion</name>
    <dbReference type="NCBI Taxonomy" id="1330407"/>
    <lineage>
        <taxon>Eukaryota</taxon>
        <taxon>Metazoa</taxon>
        <taxon>Ecdysozoa</taxon>
        <taxon>Arthropoda</taxon>
        <taxon>Chelicerata</taxon>
        <taxon>Arachnida</taxon>
        <taxon>Scorpiones</taxon>
        <taxon>Iurida</taxon>
        <taxon>Scorpionoidea</taxon>
        <taxon>Scorpionidae</taxon>
        <taxon>Urodacinae</taxon>
        <taxon>Urodacus</taxon>
    </lineage>
</organism>
<feature type="domain" description="BetaSPN-type CS-alpha/beta" evidence="9">
    <location>
        <begin position="63"/>
        <end position="102"/>
    </location>
</feature>
<comment type="subcellular location">
    <subcellularLocation>
        <location evidence="1">Secreted</location>
    </subcellularLocation>
</comment>
<evidence type="ECO:0000256" key="6">
    <source>
        <dbReference type="ARBA" id="ARBA00023157"/>
    </source>
</evidence>
<dbReference type="GO" id="GO:0090729">
    <property type="term" value="F:toxin activity"/>
    <property type="evidence" value="ECO:0007669"/>
    <property type="project" value="UniProtKB-UniRule"/>
</dbReference>
<evidence type="ECO:0000259" key="9">
    <source>
        <dbReference type="PROSITE" id="PS51862"/>
    </source>
</evidence>
<feature type="chain" id="PRO_5004574665" evidence="8">
    <location>
        <begin position="20"/>
        <end position="102"/>
    </location>
</feature>
<dbReference type="PROSITE" id="PS51862">
    <property type="entry name" value="BSPN_CSAB"/>
    <property type="match status" value="1"/>
</dbReference>
<comment type="similarity">
    <text evidence="2">Belongs to the long chain scorpion toxin family. Class 3 subfamily.</text>
</comment>
<keyword evidence="5 8" id="KW-0732">Signal</keyword>
<dbReference type="InterPro" id="IPR029237">
    <property type="entry name" value="Long_scorpion_toxin_alpha/beta"/>
</dbReference>
<name>T1DEJ8_UROMN</name>
<dbReference type="GO" id="GO:0005576">
    <property type="term" value="C:extracellular region"/>
    <property type="evidence" value="ECO:0007669"/>
    <property type="project" value="UniProtKB-SubCell"/>
</dbReference>
<proteinExistence type="evidence at transcript level"/>
<evidence type="ECO:0000256" key="1">
    <source>
        <dbReference type="ARBA" id="ARBA00004613"/>
    </source>
</evidence>
<evidence type="ECO:0000313" key="10">
    <source>
        <dbReference type="EMBL" id="JAA98064.1"/>
    </source>
</evidence>
<feature type="signal peptide" evidence="8">
    <location>
        <begin position="1"/>
        <end position="19"/>
    </location>
</feature>
<comment type="caution">
    <text evidence="7">Lacks conserved residue(s) required for the propagation of feature annotation.</text>
</comment>
<keyword evidence="6" id="KW-1015">Disulfide bond</keyword>
<evidence type="ECO:0000256" key="4">
    <source>
        <dbReference type="ARBA" id="ARBA00022656"/>
    </source>
</evidence>
<evidence type="ECO:0000256" key="8">
    <source>
        <dbReference type="SAM" id="SignalP"/>
    </source>
</evidence>
<evidence type="ECO:0000256" key="3">
    <source>
        <dbReference type="ARBA" id="ARBA00022525"/>
    </source>
</evidence>
<protein>
    <submittedName>
        <fullName evidence="10">CSab-Uro-3</fullName>
    </submittedName>
</protein>
<evidence type="ECO:0000256" key="2">
    <source>
        <dbReference type="ARBA" id="ARBA00009537"/>
    </source>
</evidence>